<evidence type="ECO:0000313" key="2">
    <source>
        <dbReference type="EMBL" id="CAA9498814.1"/>
    </source>
</evidence>
<feature type="signal peptide" evidence="1">
    <location>
        <begin position="1"/>
        <end position="25"/>
    </location>
</feature>
<accession>A0A6J4SH19</accession>
<sequence length="218" mass="23475">MLLMRTATLATLALVSLSVGSEAGAGQSAPYASTPDWVIGPIIKGRNYSRGMPLHPSPGRGGAFQIELPQAPGSVHYVTFPHGSLSGKKRIVMRFRIVGDPGVRIVPRGYPQWTAKITPYFQRRGDNWTGRGRFETYRWYATFASKAAVPGEHQVIVPLNGNWTAVEGSSARSNPVAFREALSDAGEVGFVLGGGDGYGHGAYAIGRARLIVTSYRIE</sequence>
<reference evidence="2" key="1">
    <citation type="submission" date="2020-02" db="EMBL/GenBank/DDBJ databases">
        <authorList>
            <person name="Meier V. D."/>
        </authorList>
    </citation>
    <scope>NUCLEOTIDE SEQUENCE</scope>
    <source>
        <strain evidence="2">AVDCRST_MAG91</strain>
    </source>
</reference>
<protein>
    <submittedName>
        <fullName evidence="2">Uncharacterized protein</fullName>
    </submittedName>
</protein>
<name>A0A6J4SH19_9SPHN</name>
<dbReference type="EMBL" id="CADCVX010000212">
    <property type="protein sequence ID" value="CAA9498814.1"/>
    <property type="molecule type" value="Genomic_DNA"/>
</dbReference>
<gene>
    <name evidence="2" type="ORF">AVDCRST_MAG91-935</name>
</gene>
<organism evidence="2">
    <name type="scientific">uncultured Sphingomonadaceae bacterium</name>
    <dbReference type="NCBI Taxonomy" id="169976"/>
    <lineage>
        <taxon>Bacteria</taxon>
        <taxon>Pseudomonadati</taxon>
        <taxon>Pseudomonadota</taxon>
        <taxon>Alphaproteobacteria</taxon>
        <taxon>Sphingomonadales</taxon>
        <taxon>Sphingomonadaceae</taxon>
        <taxon>environmental samples</taxon>
    </lineage>
</organism>
<dbReference type="AlphaFoldDB" id="A0A6J4SH19"/>
<proteinExistence type="predicted"/>
<keyword evidence="1" id="KW-0732">Signal</keyword>
<feature type="chain" id="PRO_5026762952" evidence="1">
    <location>
        <begin position="26"/>
        <end position="218"/>
    </location>
</feature>
<evidence type="ECO:0000256" key="1">
    <source>
        <dbReference type="SAM" id="SignalP"/>
    </source>
</evidence>